<dbReference type="InterPro" id="IPR036047">
    <property type="entry name" value="F-box-like_dom_sf"/>
</dbReference>
<organism evidence="2 3">
    <name type="scientific">Rehmannia glutinosa</name>
    <name type="common">Chinese foxglove</name>
    <dbReference type="NCBI Taxonomy" id="99300"/>
    <lineage>
        <taxon>Eukaryota</taxon>
        <taxon>Viridiplantae</taxon>
        <taxon>Streptophyta</taxon>
        <taxon>Embryophyta</taxon>
        <taxon>Tracheophyta</taxon>
        <taxon>Spermatophyta</taxon>
        <taxon>Magnoliopsida</taxon>
        <taxon>eudicotyledons</taxon>
        <taxon>Gunneridae</taxon>
        <taxon>Pentapetalae</taxon>
        <taxon>asterids</taxon>
        <taxon>lamiids</taxon>
        <taxon>Lamiales</taxon>
        <taxon>Orobanchaceae</taxon>
        <taxon>Rehmannieae</taxon>
        <taxon>Rehmannia</taxon>
    </lineage>
</organism>
<reference evidence="2 3" key="1">
    <citation type="journal article" date="2021" name="Comput. Struct. Biotechnol. J.">
        <title>De novo genome assembly of the potent medicinal plant Rehmannia glutinosa using nanopore technology.</title>
        <authorList>
            <person name="Ma L."/>
            <person name="Dong C."/>
            <person name="Song C."/>
            <person name="Wang X."/>
            <person name="Zheng X."/>
            <person name="Niu Y."/>
            <person name="Chen S."/>
            <person name="Feng W."/>
        </authorList>
    </citation>
    <scope>NUCLEOTIDE SEQUENCE [LARGE SCALE GENOMIC DNA]</scope>
    <source>
        <strain evidence="2">DH-2019</strain>
    </source>
</reference>
<gene>
    <name evidence="2" type="ORF">DH2020_044353</name>
</gene>
<dbReference type="NCBIfam" id="TIGR01640">
    <property type="entry name" value="F_box_assoc_1"/>
    <property type="match status" value="1"/>
</dbReference>
<dbReference type="Pfam" id="PF08268">
    <property type="entry name" value="FBA_3"/>
    <property type="match status" value="1"/>
</dbReference>
<evidence type="ECO:0000313" key="2">
    <source>
        <dbReference type="EMBL" id="KAK6121903.1"/>
    </source>
</evidence>
<accession>A0ABR0UH60</accession>
<comment type="caution">
    <text evidence="2">The sequence shown here is derived from an EMBL/GenBank/DDBJ whole genome shotgun (WGS) entry which is preliminary data.</text>
</comment>
<dbReference type="InterPro" id="IPR055290">
    <property type="entry name" value="At3g26010-like"/>
</dbReference>
<dbReference type="EMBL" id="JABTTQ020002830">
    <property type="protein sequence ID" value="KAK6121903.1"/>
    <property type="molecule type" value="Genomic_DNA"/>
</dbReference>
<dbReference type="Gene3D" id="1.20.1280.50">
    <property type="match status" value="1"/>
</dbReference>
<name>A0ABR0UH60_REHGL</name>
<dbReference type="SUPFAM" id="SSF81383">
    <property type="entry name" value="F-box domain"/>
    <property type="match status" value="1"/>
</dbReference>
<dbReference type="InterPro" id="IPR017451">
    <property type="entry name" value="F-box-assoc_interact_dom"/>
</dbReference>
<evidence type="ECO:0000259" key="1">
    <source>
        <dbReference type="SMART" id="SM00256"/>
    </source>
</evidence>
<dbReference type="SUPFAM" id="SSF50965">
    <property type="entry name" value="Galactose oxidase, central domain"/>
    <property type="match status" value="1"/>
</dbReference>
<dbReference type="PANTHER" id="PTHR35546:SF115">
    <property type="entry name" value="F-BOX DOMAIN-CONTAINING PROTEIN"/>
    <property type="match status" value="1"/>
</dbReference>
<dbReference type="Proteomes" id="UP001318860">
    <property type="component" value="Unassembled WGS sequence"/>
</dbReference>
<keyword evidence="3" id="KW-1185">Reference proteome</keyword>
<protein>
    <recommendedName>
        <fullName evidence="1">F-box domain-containing protein</fullName>
    </recommendedName>
</protein>
<dbReference type="InterPro" id="IPR013187">
    <property type="entry name" value="F-box-assoc_dom_typ3"/>
</dbReference>
<sequence>MRTKIKASRTADEVQSSAQIVASIDDLLKEILLRLPIKSLIRFKLVSKQWHSLITNPRFCRLHNPNPNPAVGLFLHCLSYRARPWIEYVPFSGIKSGNPPLRKLKFFKDPKGIRIVHSCNGLLLCSSFQARDNNRTYYVYNPTTNKFSALPKPAVGGGISAKIDGMSLAFDPTKSPYYKVVCVQRLGLHMVGGNLYQFEVYSSETGSWIKCGEPFTSQVNFEDGIYWNGAIHWTSNGTGRDSLYFNIDNQMLGVMPIPPIGWDCINNYYFGESFDHLHYIKIVGPELHFDVYEMRRDYSEWFIKYNVDLSPVVSAYPEIIRNYIRPTSSCYYACSIFSLVRGEKEEDSFLVLQIPGKAIRYNLVYQTFETICEFAGVVTPGGLRFRGTDGFQYIESLSCVNKIKKGAGADMPPSPPLVSPR</sequence>
<dbReference type="Pfam" id="PF00646">
    <property type="entry name" value="F-box"/>
    <property type="match status" value="1"/>
</dbReference>
<evidence type="ECO:0000313" key="3">
    <source>
        <dbReference type="Proteomes" id="UP001318860"/>
    </source>
</evidence>
<dbReference type="CDD" id="cd22157">
    <property type="entry name" value="F-box_AtFBW1-like"/>
    <property type="match status" value="1"/>
</dbReference>
<proteinExistence type="predicted"/>
<dbReference type="InterPro" id="IPR011043">
    <property type="entry name" value="Gal_Oxase/kelch_b-propeller"/>
</dbReference>
<feature type="domain" description="F-box" evidence="1">
    <location>
        <begin position="24"/>
        <end position="63"/>
    </location>
</feature>
<dbReference type="SMART" id="SM00256">
    <property type="entry name" value="FBOX"/>
    <property type="match status" value="1"/>
</dbReference>
<dbReference type="InterPro" id="IPR001810">
    <property type="entry name" value="F-box_dom"/>
</dbReference>
<dbReference type="PANTHER" id="PTHR35546">
    <property type="entry name" value="F-BOX PROTEIN INTERACTION DOMAIN PROTEIN-RELATED"/>
    <property type="match status" value="1"/>
</dbReference>